<comment type="caution">
    <text evidence="4">The sequence shown here is derived from an EMBL/GenBank/DDBJ whole genome shotgun (WGS) entry which is preliminary data.</text>
</comment>
<dbReference type="InterPro" id="IPR043129">
    <property type="entry name" value="ATPase_NBD"/>
</dbReference>
<gene>
    <name evidence="4" type="ORF">CkaCkLH20_08035</name>
</gene>
<accession>A0A9P6LJD5</accession>
<dbReference type="EMBL" id="JAATWM020000026">
    <property type="protein sequence ID" value="KAF9874472.1"/>
    <property type="molecule type" value="Genomic_DNA"/>
</dbReference>
<keyword evidence="5" id="KW-1185">Reference proteome</keyword>
<dbReference type="InterPro" id="IPR013126">
    <property type="entry name" value="Hsp_70_fam"/>
</dbReference>
<reference evidence="4" key="1">
    <citation type="submission" date="2020-03" db="EMBL/GenBank/DDBJ databases">
        <authorList>
            <person name="He L."/>
        </authorList>
    </citation>
    <scope>NUCLEOTIDE SEQUENCE</scope>
    <source>
        <strain evidence="4">CkLH20</strain>
    </source>
</reference>
<evidence type="ECO:0000256" key="3">
    <source>
        <dbReference type="SAM" id="MobiDB-lite"/>
    </source>
</evidence>
<proteinExistence type="predicted"/>
<evidence type="ECO:0000313" key="4">
    <source>
        <dbReference type="EMBL" id="KAF9874472.1"/>
    </source>
</evidence>
<dbReference type="GO" id="GO:0005524">
    <property type="term" value="F:ATP binding"/>
    <property type="evidence" value="ECO:0007669"/>
    <property type="project" value="UniProtKB-KW"/>
</dbReference>
<name>A0A9P6LJD5_9PEZI</name>
<dbReference type="PANTHER" id="PTHR14187:SF5">
    <property type="entry name" value="HEAT SHOCK 70 KDA PROTEIN 12A"/>
    <property type="match status" value="1"/>
</dbReference>
<evidence type="ECO:0000256" key="2">
    <source>
        <dbReference type="ARBA" id="ARBA00022840"/>
    </source>
</evidence>
<dbReference type="GeneID" id="62163824"/>
<evidence type="ECO:0000313" key="5">
    <source>
        <dbReference type="Proteomes" id="UP000781932"/>
    </source>
</evidence>
<dbReference type="Pfam" id="PF00012">
    <property type="entry name" value="HSP70"/>
    <property type="match status" value="1"/>
</dbReference>
<sequence length="765" mass="86544">MALPITSCSYTGVAWTWSKRIQARDIRLVTRWPSFQYQNSDREKTPSRIQYQEDGTQRWGYDVRPHAESVQWFKLLLLDPKDIPDHLKASTHLEEARALLSQLGKTPTDVVADYLRSVWAHVQEMATKEFGKAIFRLTPFHVVISVPAIWKDAARDRMADAVRMAGILEPRDCGHTELSFVTEPEAAATATLLDLEDRPDIQAGDTITIVDAGGGTVDLISYVIEQTDPLTVSEAVEGTGGLCGAIFLDEEFENILKPRINALSKDLWDFIPRDEIDKMIQDNWENGIKQEFVSETRDWTISLSATCIQRTQETMIKIEGSLVKQAFEGIISKIESLVDDQVLALEKATGKAPRSEVLQASGPAPWTAICRGVVMRTLNRMQIGTRISRAHYGNKCTLKWSDAHELDKDFQEDKYYCRLAAQWRVNNQVEWFLGKGEKTSEKSPQRLEYYRLYQDEEPCSYPDVSLSLVTCEEVIAPVRAKDPVVRDMRTITFQSPIPFQQLPCSVNKNGNKIRKFSYDCLVSCSGASVNIEIEAAGQTLQKTSFDVKLEEAPESEMNRASLASEESSEGLDHFKSLREKRVDVTKNKTTSRRSQGAWRRDEIRTSSPLTAIESFTRHLQGTSLDVSAPSNEQEESKFIWLEVPRADRDRNVDLMISTTTMAASEYVGRKDIQKIIITAVNELLDTSKKDITKILLLDNLKEREQVGQLYLDANVTFITLDGKHTNMVHVVKLFVIDMDSNQITQETQVNLDNEWAKIEIDGGSK</sequence>
<evidence type="ECO:0000256" key="1">
    <source>
        <dbReference type="ARBA" id="ARBA00022741"/>
    </source>
</evidence>
<dbReference type="Gene3D" id="3.30.420.40">
    <property type="match status" value="1"/>
</dbReference>
<dbReference type="AlphaFoldDB" id="A0A9P6LJD5"/>
<dbReference type="PANTHER" id="PTHR14187">
    <property type="entry name" value="ALPHA KINASE/ELONGATION FACTOR 2 KINASE"/>
    <property type="match status" value="1"/>
</dbReference>
<organism evidence="4 5">
    <name type="scientific">Colletotrichum karsti</name>
    <dbReference type="NCBI Taxonomy" id="1095194"/>
    <lineage>
        <taxon>Eukaryota</taxon>
        <taxon>Fungi</taxon>
        <taxon>Dikarya</taxon>
        <taxon>Ascomycota</taxon>
        <taxon>Pezizomycotina</taxon>
        <taxon>Sordariomycetes</taxon>
        <taxon>Hypocreomycetidae</taxon>
        <taxon>Glomerellales</taxon>
        <taxon>Glomerellaceae</taxon>
        <taxon>Colletotrichum</taxon>
        <taxon>Colletotrichum boninense species complex</taxon>
    </lineage>
</organism>
<protein>
    <submittedName>
        <fullName evidence="4">Uncharacterized protein</fullName>
    </submittedName>
</protein>
<keyword evidence="2" id="KW-0067">ATP-binding</keyword>
<reference evidence="4" key="2">
    <citation type="submission" date="2020-11" db="EMBL/GenBank/DDBJ databases">
        <title>Whole genome sequencing of Colletotrichum sp.</title>
        <authorList>
            <person name="Li H."/>
        </authorList>
    </citation>
    <scope>NUCLEOTIDE SEQUENCE</scope>
    <source>
        <strain evidence="4">CkLH20</strain>
    </source>
</reference>
<dbReference type="GO" id="GO:0140662">
    <property type="term" value="F:ATP-dependent protein folding chaperone"/>
    <property type="evidence" value="ECO:0007669"/>
    <property type="project" value="InterPro"/>
</dbReference>
<dbReference type="OrthoDB" id="2963168at2759"/>
<dbReference type="Proteomes" id="UP000781932">
    <property type="component" value="Unassembled WGS sequence"/>
</dbReference>
<dbReference type="SUPFAM" id="SSF53067">
    <property type="entry name" value="Actin-like ATPase domain"/>
    <property type="match status" value="1"/>
</dbReference>
<dbReference type="CDD" id="cd10170">
    <property type="entry name" value="ASKHA_NBD_HSP70"/>
    <property type="match status" value="1"/>
</dbReference>
<keyword evidence="1" id="KW-0547">Nucleotide-binding</keyword>
<dbReference type="RefSeq" id="XP_038743933.1">
    <property type="nucleotide sequence ID" value="XM_038890750.1"/>
</dbReference>
<feature type="region of interest" description="Disordered" evidence="3">
    <location>
        <begin position="551"/>
        <end position="570"/>
    </location>
</feature>